<dbReference type="STRING" id="437900.GCA_001940335_02782"/>
<dbReference type="EMBL" id="LR215729">
    <property type="protein sequence ID" value="VEV97574.1"/>
    <property type="molecule type" value="Genomic_DNA"/>
</dbReference>
<gene>
    <name evidence="2" type="ORF">PMYSY11_2529</name>
</gene>
<dbReference type="PANTHER" id="PTHR34472:SF1">
    <property type="entry name" value="SULFUR CARRIER PROTEIN THIS"/>
    <property type="match status" value="1"/>
</dbReference>
<name>A0A1I7DE73_9PSED</name>
<organism evidence="2">
    <name type="scientific">Pseudomonas marincola</name>
    <dbReference type="NCBI Taxonomy" id="437900"/>
    <lineage>
        <taxon>Bacteria</taxon>
        <taxon>Pseudomonadati</taxon>
        <taxon>Pseudomonadota</taxon>
        <taxon>Gammaproteobacteria</taxon>
        <taxon>Pseudomonadales</taxon>
        <taxon>Pseudomonadaceae</taxon>
        <taxon>Pseudomonas</taxon>
    </lineage>
</organism>
<dbReference type="PANTHER" id="PTHR34472">
    <property type="entry name" value="SULFUR CARRIER PROTEIN THIS"/>
    <property type="match status" value="1"/>
</dbReference>
<sequence length="95" mass="10472">MAGTIGPSEAHRINQPCRQSEPPRCDTRMIEIILNGTAQQVPENLSLLELLELNGLVERRLAVEHNLQVIARSELATRRLQSGDRLEIVHAIGGG</sequence>
<dbReference type="Gene3D" id="3.10.20.30">
    <property type="match status" value="1"/>
</dbReference>
<dbReference type="CDD" id="cd00565">
    <property type="entry name" value="Ubl_ThiS"/>
    <property type="match status" value="1"/>
</dbReference>
<dbReference type="InterPro" id="IPR010035">
    <property type="entry name" value="Thi_S"/>
</dbReference>
<evidence type="ECO:0000256" key="1">
    <source>
        <dbReference type="SAM" id="MobiDB-lite"/>
    </source>
</evidence>
<feature type="region of interest" description="Disordered" evidence="1">
    <location>
        <begin position="1"/>
        <end position="22"/>
    </location>
</feature>
<dbReference type="AlphaFoldDB" id="A0A1I7DE73"/>
<evidence type="ECO:0000313" key="2">
    <source>
        <dbReference type="EMBL" id="VEV97574.1"/>
    </source>
</evidence>
<accession>A0A1I7DE73</accession>
<dbReference type="NCBIfam" id="TIGR01683">
    <property type="entry name" value="thiS"/>
    <property type="match status" value="1"/>
</dbReference>
<protein>
    <submittedName>
        <fullName evidence="2">Thiamine biosynthesis protein ThiS (Modular protein)</fullName>
    </submittedName>
</protein>
<reference evidence="2" key="1">
    <citation type="submission" date="2019-02" db="EMBL/GenBank/DDBJ databases">
        <authorList>
            <consortium name="Genoscope - CEA"/>
            <person name="William W."/>
        </authorList>
    </citation>
    <scope>NUCLEOTIDE SEQUENCE [LARGE SCALE GENOMIC DNA]</scope>
    <source>
        <strain evidence="2">YSy11</strain>
    </source>
</reference>
<dbReference type="InterPro" id="IPR003749">
    <property type="entry name" value="ThiS/MoaD-like"/>
</dbReference>
<proteinExistence type="predicted"/>
<dbReference type="InterPro" id="IPR012675">
    <property type="entry name" value="Beta-grasp_dom_sf"/>
</dbReference>
<dbReference type="SUPFAM" id="SSF54285">
    <property type="entry name" value="MoaD/ThiS"/>
    <property type="match status" value="1"/>
</dbReference>
<dbReference type="Pfam" id="PF02597">
    <property type="entry name" value="ThiS"/>
    <property type="match status" value="1"/>
</dbReference>
<dbReference type="InterPro" id="IPR016155">
    <property type="entry name" value="Mopterin_synth/thiamin_S_b"/>
</dbReference>